<protein>
    <submittedName>
        <fullName evidence="1">Uncharacterized protein</fullName>
    </submittedName>
</protein>
<dbReference type="EMBL" id="HACG01009439">
    <property type="protein sequence ID" value="CEK56304.1"/>
    <property type="molecule type" value="Transcribed_RNA"/>
</dbReference>
<organism evidence="1">
    <name type="scientific">Arion vulgaris</name>
    <dbReference type="NCBI Taxonomy" id="1028688"/>
    <lineage>
        <taxon>Eukaryota</taxon>
        <taxon>Metazoa</taxon>
        <taxon>Spiralia</taxon>
        <taxon>Lophotrochozoa</taxon>
        <taxon>Mollusca</taxon>
        <taxon>Gastropoda</taxon>
        <taxon>Heterobranchia</taxon>
        <taxon>Euthyneura</taxon>
        <taxon>Panpulmonata</taxon>
        <taxon>Eupulmonata</taxon>
        <taxon>Stylommatophora</taxon>
        <taxon>Helicina</taxon>
        <taxon>Arionoidea</taxon>
        <taxon>Arionidae</taxon>
        <taxon>Arion</taxon>
    </lineage>
</organism>
<gene>
    <name evidence="1" type="primary">ORF27319</name>
</gene>
<feature type="non-terminal residue" evidence="1">
    <location>
        <position position="1"/>
    </location>
</feature>
<dbReference type="AlphaFoldDB" id="A0A0B6YJG3"/>
<evidence type="ECO:0000313" key="1">
    <source>
        <dbReference type="EMBL" id="CEK56304.1"/>
    </source>
</evidence>
<name>A0A0B6YJG3_9EUPU</name>
<proteinExistence type="predicted"/>
<reference evidence="1" key="1">
    <citation type="submission" date="2014-12" db="EMBL/GenBank/DDBJ databases">
        <title>Insight into the proteome of Arion vulgaris.</title>
        <authorList>
            <person name="Aradska J."/>
            <person name="Bulat T."/>
            <person name="Smidak R."/>
            <person name="Sarate P."/>
            <person name="Gangsoo J."/>
            <person name="Sialana F."/>
            <person name="Bilban M."/>
            <person name="Lubec G."/>
        </authorList>
    </citation>
    <scope>NUCLEOTIDE SEQUENCE</scope>
    <source>
        <tissue evidence="1">Skin</tissue>
    </source>
</reference>
<feature type="non-terminal residue" evidence="1">
    <location>
        <position position="89"/>
    </location>
</feature>
<accession>A0A0B6YJG3</accession>
<sequence length="89" mass="10219">NSESFTTLKGHSLVTEHEALCNEHKWQDHSPVTEHEVSCSEHTLSYSCEKHLDKHRHDLLVINSSSRHGHNLVVTDSSNKHRHDFVVTD</sequence>